<dbReference type="GO" id="GO:0005576">
    <property type="term" value="C:extracellular region"/>
    <property type="evidence" value="ECO:0007669"/>
    <property type="project" value="UniProtKB-SubCell"/>
</dbReference>
<dbReference type="GO" id="GO:0005509">
    <property type="term" value="F:calcium ion binding"/>
    <property type="evidence" value="ECO:0007669"/>
    <property type="project" value="InterPro"/>
</dbReference>
<dbReference type="Gene3D" id="2.150.10.10">
    <property type="entry name" value="Serralysin-like metalloprotease, C-terminal"/>
    <property type="match status" value="3"/>
</dbReference>
<dbReference type="PRINTS" id="PR00313">
    <property type="entry name" value="CABNDNGRPT"/>
</dbReference>
<evidence type="ECO:0000256" key="1">
    <source>
        <dbReference type="ARBA" id="ARBA00004613"/>
    </source>
</evidence>
<reference evidence="3" key="1">
    <citation type="submission" date="2016-07" db="EMBL/GenBank/DDBJ databases">
        <title>Microvirga ossetica sp. nov. a new species of rhizobia isolated from root nodules of the legume species Vicia alpestris Steven originated from North Ossetia region in the Caucasus.</title>
        <authorList>
            <person name="Safronova V.I."/>
            <person name="Kuznetsova I.G."/>
            <person name="Sazanova A.L."/>
            <person name="Belimov A."/>
            <person name="Andronov E."/>
            <person name="Osledkin Y.S."/>
            <person name="Onishchuk O.P."/>
            <person name="Kurchak O.N."/>
            <person name="Shaposhnikov A.I."/>
            <person name="Willems A."/>
            <person name="Tikhonovich I.A."/>
        </authorList>
    </citation>
    <scope>NUCLEOTIDE SEQUENCE [LARGE SCALE GENOMIC DNA]</scope>
    <source>
        <strain evidence="3">V5/3M</strain>
    </source>
</reference>
<dbReference type="PANTHER" id="PTHR38340:SF1">
    <property type="entry name" value="S-LAYER PROTEIN"/>
    <property type="match status" value="1"/>
</dbReference>
<sequence length="446" mass="47751">MADTTAPILTSLTFQTTFDLRDGSKQITYTAYVTDDLSGVDQVTVWFDHAYTYDLGTFDLNILFDNPSPGVWTDTTTISQFNGPGVYNVTKVTVSDLTGNTRTYWAHELAALGAPTSLEFITGTYNPTEGGDHLVGSNKVDVLRGRGGNDHLEGLGGSDTLYGDDGNDVFYVDGDPAFGFEHDVVYGGTGYDTVIASGSFRLESNSSVEVLKVASGFLNVSLTGDSGNNWIEATAGNDTLTDGGGQDTLVGGAGNDTYNVSGPLTVIQDASGFDVVNTSVSFTLSDGIENLVASFHDSSNIVLKGNAANNSIKGNSGNNKLYGDLGADTLEGGFGKNIFVFDTKVAKTKNKNIDKIKDFSFQDDIWLENKIFTKLGSAGSEKKPLKLSKEKFWIGSKAQDANDRVIYNDKNGKLYYDADGTGKAQQIQIATLDKKPHLTNADIFVI</sequence>
<evidence type="ECO:0000256" key="2">
    <source>
        <dbReference type="ARBA" id="ARBA00022525"/>
    </source>
</evidence>
<evidence type="ECO:0000313" key="3">
    <source>
        <dbReference type="EMBL" id="ANY81316.1"/>
    </source>
</evidence>
<dbReference type="PANTHER" id="PTHR38340">
    <property type="entry name" value="S-LAYER PROTEIN"/>
    <property type="match status" value="1"/>
</dbReference>
<accession>A0A1B2EMV8</accession>
<organism evidence="3">
    <name type="scientific">Microvirga ossetica</name>
    <dbReference type="NCBI Taxonomy" id="1882682"/>
    <lineage>
        <taxon>Bacteria</taxon>
        <taxon>Pseudomonadati</taxon>
        <taxon>Pseudomonadota</taxon>
        <taxon>Alphaproteobacteria</taxon>
        <taxon>Hyphomicrobiales</taxon>
        <taxon>Methylobacteriaceae</taxon>
        <taxon>Microvirga</taxon>
    </lineage>
</organism>
<dbReference type="InterPro" id="IPR011049">
    <property type="entry name" value="Serralysin-like_metalloprot_C"/>
</dbReference>
<name>A0A1B2EMV8_9HYPH</name>
<comment type="subcellular location">
    <subcellularLocation>
        <location evidence="1">Secreted</location>
    </subcellularLocation>
</comment>
<gene>
    <name evidence="3" type="ORF">BB934_26400</name>
</gene>
<dbReference type="InterPro" id="IPR050557">
    <property type="entry name" value="RTX_toxin/Mannuronan_C5-epim"/>
</dbReference>
<proteinExistence type="predicted"/>
<dbReference type="RefSeq" id="WP_099512379.1">
    <property type="nucleotide sequence ID" value="NZ_CP016616.1"/>
</dbReference>
<protein>
    <recommendedName>
        <fullName evidence="4">Calcium-binding protein</fullName>
    </recommendedName>
</protein>
<dbReference type="AlphaFoldDB" id="A0A1B2EMV8"/>
<dbReference type="EMBL" id="CP016616">
    <property type="protein sequence ID" value="ANY81316.1"/>
    <property type="molecule type" value="Genomic_DNA"/>
</dbReference>
<evidence type="ECO:0008006" key="4">
    <source>
        <dbReference type="Google" id="ProtNLM"/>
    </source>
</evidence>
<dbReference type="SUPFAM" id="SSF51120">
    <property type="entry name" value="beta-Roll"/>
    <property type="match status" value="2"/>
</dbReference>
<dbReference type="InterPro" id="IPR001343">
    <property type="entry name" value="Hemolysn_Ca-bd"/>
</dbReference>
<dbReference type="Pfam" id="PF00353">
    <property type="entry name" value="HemolysinCabind"/>
    <property type="match status" value="4"/>
</dbReference>
<dbReference type="OrthoDB" id="733404at2"/>
<dbReference type="KEGG" id="moc:BB934_26400"/>
<keyword evidence="2" id="KW-0964">Secreted</keyword>